<protein>
    <recommendedName>
        <fullName evidence="3">U1 small nuclear ribonucleoprotein 70 kDa</fullName>
    </recommendedName>
</protein>
<dbReference type="Pfam" id="PF00412">
    <property type="entry name" value="LIM"/>
    <property type="match status" value="1"/>
</dbReference>
<evidence type="ECO:0000259" key="16">
    <source>
        <dbReference type="PROSITE" id="PS50102"/>
    </source>
</evidence>
<evidence type="ECO:0000256" key="14">
    <source>
        <dbReference type="SAM" id="MobiDB-lite"/>
    </source>
</evidence>
<feature type="domain" description="LIM zinc-binding" evidence="15">
    <location>
        <begin position="485"/>
        <end position="545"/>
    </location>
</feature>
<feature type="region of interest" description="Disordered" evidence="14">
    <location>
        <begin position="85"/>
        <end position="108"/>
    </location>
</feature>
<keyword evidence="6 11" id="KW-0862">Zinc</keyword>
<dbReference type="GO" id="GO:0071011">
    <property type="term" value="C:precatalytic spliceosome"/>
    <property type="evidence" value="ECO:0007669"/>
    <property type="project" value="TreeGrafter"/>
</dbReference>
<evidence type="ECO:0000256" key="11">
    <source>
        <dbReference type="PROSITE-ProRule" id="PRU00125"/>
    </source>
</evidence>
<dbReference type="InterPro" id="IPR001781">
    <property type="entry name" value="Znf_LIM"/>
</dbReference>
<evidence type="ECO:0000256" key="2">
    <source>
        <dbReference type="ARBA" id="ARBA00004642"/>
    </source>
</evidence>
<dbReference type="PROSITE" id="PS00478">
    <property type="entry name" value="LIM_DOMAIN_1"/>
    <property type="match status" value="1"/>
</dbReference>
<keyword evidence="8 11" id="KW-0440">LIM domain</keyword>
<dbReference type="SMART" id="SM00132">
    <property type="entry name" value="LIM"/>
    <property type="match status" value="1"/>
</dbReference>
<keyword evidence="7 12" id="KW-0694">RNA-binding</keyword>
<evidence type="ECO:0000256" key="3">
    <source>
        <dbReference type="ARBA" id="ARBA00016996"/>
    </source>
</evidence>
<evidence type="ECO:0000313" key="17">
    <source>
        <dbReference type="EMBL" id="KAK4336533.1"/>
    </source>
</evidence>
<evidence type="ECO:0000256" key="9">
    <source>
        <dbReference type="ARBA" id="ARBA00023242"/>
    </source>
</evidence>
<comment type="subcellular location">
    <subcellularLocation>
        <location evidence="1">Nucleus speckle</location>
    </subcellularLocation>
    <subcellularLocation>
        <location evidence="2">Nucleus</location>
        <location evidence="2">Nucleoplasm</location>
    </subcellularLocation>
</comment>
<evidence type="ECO:0000256" key="7">
    <source>
        <dbReference type="ARBA" id="ARBA00022884"/>
    </source>
</evidence>
<feature type="coiled-coil region" evidence="13">
    <location>
        <begin position="332"/>
        <end position="377"/>
    </location>
</feature>
<sequence>MSRSLIVPPYRRTRHTELMPVMLKERETPAKKNEDTKKSTNKIPKRAFSMTRLDQLAKPRQRYVEEALKIRASLTKDTMISATRPTSSMSLAPKQLSPVNNTNNSNGTILLRNRSATKKARPLSYAGSTISSSNHITEKFNRLSVKAKPTYGNLSNQKLMNSGSSSRHSLVNSTDGSIVSTPNSKPIPPKKPAHIKAAAAARKQAKQEETEKIKKSQSSPRITIQNINDNFDKMKKSTTNPNITEVIEEKESDSLFERNETFEANLIDIKSFEESPNNETVDEKIKTDNLDNESSPQKNIVKNSVSSEDVSNKEEEEQLKKENDEITKKFLIEEEKTRIAREELEKKTKEKAEKARLEMEERLKKDEEERIARKKVNIIQDRVNGKPRGYAFIEYEHERDMHAAYKYADGKKIDGRRVLVDVERGRTVKGWLPRRLGGGLGGRRRGGPEDNSRHSGRDDNSNDRSRRDLSEERNIKMPFVPPQVSKCPVCNKSVYAAEEVLCAGAKYHKGCFKCGLCNKRVDSTNVANHDLEIYCKQCYGRKYGPKGTFD</sequence>
<dbReference type="GO" id="GO:0071004">
    <property type="term" value="C:U2-type prespliceosome"/>
    <property type="evidence" value="ECO:0007669"/>
    <property type="project" value="TreeGrafter"/>
</dbReference>
<name>A0AAE1ULP8_9SOLA</name>
<dbReference type="AlphaFoldDB" id="A0AAE1ULP8"/>
<evidence type="ECO:0000259" key="15">
    <source>
        <dbReference type="PROSITE" id="PS50023"/>
    </source>
</evidence>
<feature type="compositionally biased region" description="Basic and acidic residues" evidence="14">
    <location>
        <begin position="205"/>
        <end position="214"/>
    </location>
</feature>
<dbReference type="FunFam" id="2.10.110.10:FF:000001">
    <property type="entry name" value="Cysteine and glycine-rich protein 1"/>
    <property type="match status" value="1"/>
</dbReference>
<feature type="compositionally biased region" description="Basic and acidic residues" evidence="14">
    <location>
        <begin position="446"/>
        <end position="475"/>
    </location>
</feature>
<evidence type="ECO:0000256" key="12">
    <source>
        <dbReference type="PROSITE-ProRule" id="PRU00176"/>
    </source>
</evidence>
<dbReference type="PROSITE" id="PS50023">
    <property type="entry name" value="LIM_DOMAIN_2"/>
    <property type="match status" value="1"/>
</dbReference>
<comment type="caution">
    <text evidence="17">The sequence shown here is derived from an EMBL/GenBank/DDBJ whole genome shotgun (WGS) entry which is preliminary data.</text>
</comment>
<dbReference type="GO" id="GO:0046872">
    <property type="term" value="F:metal ion binding"/>
    <property type="evidence" value="ECO:0007669"/>
    <property type="project" value="UniProtKB-KW"/>
</dbReference>
<dbReference type="InterPro" id="IPR000504">
    <property type="entry name" value="RRM_dom"/>
</dbReference>
<dbReference type="PROSITE" id="PS50102">
    <property type="entry name" value="RRM"/>
    <property type="match status" value="1"/>
</dbReference>
<evidence type="ECO:0000256" key="6">
    <source>
        <dbReference type="ARBA" id="ARBA00022833"/>
    </source>
</evidence>
<feature type="domain" description="RRM" evidence="16">
    <location>
        <begin position="375"/>
        <end position="425"/>
    </location>
</feature>
<proteinExistence type="predicted"/>
<dbReference type="FunFam" id="3.30.70.330:FF:001585">
    <property type="entry name" value="U1 small nuclear ribonucleoprotein 70 kDa"/>
    <property type="match status" value="1"/>
</dbReference>
<dbReference type="Gene3D" id="3.30.70.330">
    <property type="match status" value="1"/>
</dbReference>
<dbReference type="Gene3D" id="2.10.110.10">
    <property type="entry name" value="Cysteine Rich Protein"/>
    <property type="match status" value="1"/>
</dbReference>
<evidence type="ECO:0000256" key="10">
    <source>
        <dbReference type="ARBA" id="ARBA00023274"/>
    </source>
</evidence>
<reference evidence="17" key="1">
    <citation type="submission" date="2023-12" db="EMBL/GenBank/DDBJ databases">
        <title>Genome assembly of Anisodus tanguticus.</title>
        <authorList>
            <person name="Wang Y.-J."/>
        </authorList>
    </citation>
    <scope>NUCLEOTIDE SEQUENCE</scope>
    <source>
        <strain evidence="17">KB-2021</strain>
        <tissue evidence="17">Leaf</tissue>
    </source>
</reference>
<dbReference type="GO" id="GO:0005685">
    <property type="term" value="C:U1 snRNP"/>
    <property type="evidence" value="ECO:0007669"/>
    <property type="project" value="TreeGrafter"/>
</dbReference>
<feature type="compositionally biased region" description="Basic and acidic residues" evidence="14">
    <location>
        <begin position="310"/>
        <end position="321"/>
    </location>
</feature>
<keyword evidence="13" id="KW-0175">Coiled coil</keyword>
<feature type="compositionally biased region" description="Polar residues" evidence="14">
    <location>
        <begin position="156"/>
        <end position="184"/>
    </location>
</feature>
<feature type="compositionally biased region" description="Polar residues" evidence="14">
    <location>
        <begin position="292"/>
        <end position="309"/>
    </location>
</feature>
<evidence type="ECO:0000313" key="18">
    <source>
        <dbReference type="Proteomes" id="UP001291623"/>
    </source>
</evidence>
<dbReference type="GO" id="GO:0003729">
    <property type="term" value="F:mRNA binding"/>
    <property type="evidence" value="ECO:0007669"/>
    <property type="project" value="TreeGrafter"/>
</dbReference>
<dbReference type="Proteomes" id="UP001291623">
    <property type="component" value="Unassembled WGS sequence"/>
</dbReference>
<dbReference type="GO" id="GO:0016607">
    <property type="term" value="C:nuclear speck"/>
    <property type="evidence" value="ECO:0007669"/>
    <property type="project" value="UniProtKB-SubCell"/>
</dbReference>
<feature type="region of interest" description="Disordered" evidence="14">
    <location>
        <begin position="156"/>
        <end position="222"/>
    </location>
</feature>
<evidence type="ECO:0000256" key="1">
    <source>
        <dbReference type="ARBA" id="ARBA00004324"/>
    </source>
</evidence>
<feature type="region of interest" description="Disordered" evidence="14">
    <location>
        <begin position="288"/>
        <end position="321"/>
    </location>
</feature>
<dbReference type="PANTHER" id="PTHR13952">
    <property type="entry name" value="U1 SMALL NUCLEAR RIBONUCLEOPROTEIN 70 KD"/>
    <property type="match status" value="1"/>
</dbReference>
<keyword evidence="4 11" id="KW-0479">Metal-binding</keyword>
<feature type="region of interest" description="Disordered" evidence="14">
    <location>
        <begin position="433"/>
        <end position="475"/>
    </location>
</feature>
<dbReference type="EMBL" id="JAVYJV010000131">
    <property type="protein sequence ID" value="KAK4336533.1"/>
    <property type="molecule type" value="Genomic_DNA"/>
</dbReference>
<dbReference type="InterPro" id="IPR012677">
    <property type="entry name" value="Nucleotide-bd_a/b_plait_sf"/>
</dbReference>
<dbReference type="InterPro" id="IPR051183">
    <property type="entry name" value="U1_U11-U12_snRNP_70-35kDa"/>
</dbReference>
<dbReference type="SUPFAM" id="SSF54928">
    <property type="entry name" value="RNA-binding domain, RBD"/>
    <property type="match status" value="1"/>
</dbReference>
<evidence type="ECO:0000256" key="8">
    <source>
        <dbReference type="ARBA" id="ARBA00023038"/>
    </source>
</evidence>
<dbReference type="SUPFAM" id="SSF57716">
    <property type="entry name" value="Glucocorticoid receptor-like (DNA-binding domain)"/>
    <property type="match status" value="2"/>
</dbReference>
<dbReference type="InterPro" id="IPR035979">
    <property type="entry name" value="RBD_domain_sf"/>
</dbReference>
<keyword evidence="9" id="KW-0539">Nucleus</keyword>
<dbReference type="GO" id="GO:0000398">
    <property type="term" value="P:mRNA splicing, via spliceosome"/>
    <property type="evidence" value="ECO:0007669"/>
    <property type="project" value="TreeGrafter"/>
</dbReference>
<evidence type="ECO:0000256" key="13">
    <source>
        <dbReference type="SAM" id="Coils"/>
    </source>
</evidence>
<dbReference type="Pfam" id="PF00076">
    <property type="entry name" value="RRM_1"/>
    <property type="match status" value="1"/>
</dbReference>
<accession>A0AAE1ULP8</accession>
<dbReference type="GO" id="GO:0030619">
    <property type="term" value="F:U1 snRNA binding"/>
    <property type="evidence" value="ECO:0007669"/>
    <property type="project" value="TreeGrafter"/>
</dbReference>
<evidence type="ECO:0000256" key="4">
    <source>
        <dbReference type="ARBA" id="ARBA00022723"/>
    </source>
</evidence>
<dbReference type="CDD" id="cd09404">
    <property type="entry name" value="LIM1_MLP84B_like"/>
    <property type="match status" value="1"/>
</dbReference>
<gene>
    <name evidence="17" type="ORF">RND71_044249</name>
</gene>
<evidence type="ECO:0000256" key="5">
    <source>
        <dbReference type="ARBA" id="ARBA00022737"/>
    </source>
</evidence>
<keyword evidence="5" id="KW-0677">Repeat</keyword>
<organism evidence="17 18">
    <name type="scientific">Anisodus tanguticus</name>
    <dbReference type="NCBI Taxonomy" id="243964"/>
    <lineage>
        <taxon>Eukaryota</taxon>
        <taxon>Viridiplantae</taxon>
        <taxon>Streptophyta</taxon>
        <taxon>Embryophyta</taxon>
        <taxon>Tracheophyta</taxon>
        <taxon>Spermatophyta</taxon>
        <taxon>Magnoliopsida</taxon>
        <taxon>eudicotyledons</taxon>
        <taxon>Gunneridae</taxon>
        <taxon>Pentapetalae</taxon>
        <taxon>asterids</taxon>
        <taxon>lamiids</taxon>
        <taxon>Solanales</taxon>
        <taxon>Solanaceae</taxon>
        <taxon>Solanoideae</taxon>
        <taxon>Hyoscyameae</taxon>
        <taxon>Anisodus</taxon>
    </lineage>
</organism>
<dbReference type="PANTHER" id="PTHR13952:SF5">
    <property type="entry name" value="U1 SMALL NUCLEAR RIBONUCLEOPROTEIN 70 KDA"/>
    <property type="match status" value="1"/>
</dbReference>
<feature type="compositionally biased region" description="Polar residues" evidence="14">
    <location>
        <begin position="97"/>
        <end position="108"/>
    </location>
</feature>
<keyword evidence="10" id="KW-0687">Ribonucleoprotein</keyword>
<keyword evidence="18" id="KW-1185">Reference proteome</keyword>